<keyword evidence="2" id="KW-1185">Reference proteome</keyword>
<dbReference type="Proteomes" id="UP000289152">
    <property type="component" value="Unassembled WGS sequence"/>
</dbReference>
<protein>
    <recommendedName>
        <fullName evidence="3">Methyltransferase domain-containing protein</fullName>
    </recommendedName>
</protein>
<dbReference type="AlphaFoldDB" id="A0A4V1M409"/>
<dbReference type="GO" id="GO:0008168">
    <property type="term" value="F:methyltransferase activity"/>
    <property type="evidence" value="ECO:0007669"/>
    <property type="project" value="TreeGrafter"/>
</dbReference>
<evidence type="ECO:0000313" key="2">
    <source>
        <dbReference type="Proteomes" id="UP000289152"/>
    </source>
</evidence>
<evidence type="ECO:0008006" key="3">
    <source>
        <dbReference type="Google" id="ProtNLM"/>
    </source>
</evidence>
<organism evidence="1 2">
    <name type="scientific">Tremella mesenterica</name>
    <name type="common">Jelly fungus</name>
    <dbReference type="NCBI Taxonomy" id="5217"/>
    <lineage>
        <taxon>Eukaryota</taxon>
        <taxon>Fungi</taxon>
        <taxon>Dikarya</taxon>
        <taxon>Basidiomycota</taxon>
        <taxon>Agaricomycotina</taxon>
        <taxon>Tremellomycetes</taxon>
        <taxon>Tremellales</taxon>
        <taxon>Tremellaceae</taxon>
        <taxon>Tremella</taxon>
    </lineage>
</organism>
<comment type="caution">
    <text evidence="1">The sequence shown here is derived from an EMBL/GenBank/DDBJ whole genome shotgun (WGS) entry which is preliminary data.</text>
</comment>
<name>A0A4V1M409_TREME</name>
<evidence type="ECO:0000313" key="1">
    <source>
        <dbReference type="EMBL" id="RXK38727.1"/>
    </source>
</evidence>
<dbReference type="PANTHER" id="PTHR43591:SF24">
    <property type="entry name" value="2-METHOXY-6-POLYPRENYL-1,4-BENZOQUINOL METHYLASE, MITOCHONDRIAL"/>
    <property type="match status" value="1"/>
</dbReference>
<proteinExistence type="predicted"/>
<dbReference type="InParanoid" id="A0A4V1M409"/>
<gene>
    <name evidence="1" type="ORF">M231_04037</name>
</gene>
<dbReference type="OrthoDB" id="2013972at2759"/>
<dbReference type="Gene3D" id="3.40.50.150">
    <property type="entry name" value="Vaccinia Virus protein VP39"/>
    <property type="match status" value="1"/>
</dbReference>
<dbReference type="SUPFAM" id="SSF53335">
    <property type="entry name" value="S-adenosyl-L-methionine-dependent methyltransferases"/>
    <property type="match status" value="1"/>
</dbReference>
<dbReference type="VEuPathDB" id="FungiDB:TREMEDRAFT_63813"/>
<sequence>MPDIDPRNIYHTRDFPPENRPVIIARDGRPHDGLIYFGEDGYARILPRDRRENTPDSFSDFSFSSSIDRRIFREDEGRLFQAYNDEREIERLDIQHHAMKASMGGHNYLAPLRNVLPNGGEGRRVIDLGTGTGIWAIEIAIEFPRSEVVGVDLSPIFREGELPDNVQFTVEDASAGLSFPDGSFDVVTSRFIMAGIRNWTSFIAETVRLLRPGGLLYIIDAEFPWRIRDIPQDEETQRMVGPGFIKFVDYLTRTFDGRGYDILCGSRTIPQVMREHPELGHVTTIESYLPLWGWSSDPYMKRAGEIMLADSREIPDTAKVVIKEVCGISDRQFADIKSGFLHDLLRPGVHSAVKVWHSWSFKHPGGNIPT</sequence>
<dbReference type="CDD" id="cd02440">
    <property type="entry name" value="AdoMet_MTases"/>
    <property type="match status" value="1"/>
</dbReference>
<accession>A0A4V1M409</accession>
<dbReference type="PANTHER" id="PTHR43591">
    <property type="entry name" value="METHYLTRANSFERASE"/>
    <property type="match status" value="1"/>
</dbReference>
<reference evidence="1 2" key="1">
    <citation type="submission" date="2016-06" db="EMBL/GenBank/DDBJ databases">
        <title>Evolution of pathogenesis and genome organization in the Tremellales.</title>
        <authorList>
            <person name="Cuomo C."/>
            <person name="Litvintseva A."/>
            <person name="Heitman J."/>
            <person name="Chen Y."/>
            <person name="Sun S."/>
            <person name="Springer D."/>
            <person name="Dromer F."/>
            <person name="Young S."/>
            <person name="Zeng Q."/>
            <person name="Chapman S."/>
            <person name="Gujja S."/>
            <person name="Saif S."/>
            <person name="Birren B."/>
        </authorList>
    </citation>
    <scope>NUCLEOTIDE SEQUENCE [LARGE SCALE GENOMIC DNA]</scope>
    <source>
        <strain evidence="1 2">ATCC 28783</strain>
    </source>
</reference>
<dbReference type="InterPro" id="IPR029063">
    <property type="entry name" value="SAM-dependent_MTases_sf"/>
</dbReference>
<dbReference type="Pfam" id="PF13489">
    <property type="entry name" value="Methyltransf_23"/>
    <property type="match status" value="1"/>
</dbReference>
<dbReference type="EMBL" id="SDIL01000043">
    <property type="protein sequence ID" value="RXK38727.1"/>
    <property type="molecule type" value="Genomic_DNA"/>
</dbReference>
<dbReference type="STRING" id="5217.A0A4V1M409"/>